<dbReference type="EnsemblPlants" id="EMT20876">
    <property type="protein sequence ID" value="EMT20876"/>
    <property type="gene ID" value="F775_25177"/>
</dbReference>
<protein>
    <submittedName>
        <fullName evidence="1">Uncharacterized protein</fullName>
    </submittedName>
</protein>
<name>M8CCM6_AEGTA</name>
<proteinExistence type="predicted"/>
<organism evidence="1">
    <name type="scientific">Aegilops tauschii</name>
    <name type="common">Tausch's goatgrass</name>
    <name type="synonym">Aegilops squarrosa</name>
    <dbReference type="NCBI Taxonomy" id="37682"/>
    <lineage>
        <taxon>Eukaryota</taxon>
        <taxon>Viridiplantae</taxon>
        <taxon>Streptophyta</taxon>
        <taxon>Embryophyta</taxon>
        <taxon>Tracheophyta</taxon>
        <taxon>Spermatophyta</taxon>
        <taxon>Magnoliopsida</taxon>
        <taxon>Liliopsida</taxon>
        <taxon>Poales</taxon>
        <taxon>Poaceae</taxon>
        <taxon>BOP clade</taxon>
        <taxon>Pooideae</taxon>
        <taxon>Triticodae</taxon>
        <taxon>Triticeae</taxon>
        <taxon>Triticinae</taxon>
        <taxon>Aegilops</taxon>
    </lineage>
</organism>
<dbReference type="AlphaFoldDB" id="M8CCM6"/>
<evidence type="ECO:0000313" key="1">
    <source>
        <dbReference type="EnsemblPlants" id="EMT20876"/>
    </source>
</evidence>
<accession>M8CCM6</accession>
<sequence length="86" mass="8933">MSAAQSIGYSAGQVSSSSASFGIRLVDQREQPTSSDPQHEVFSRRSSLIAASVHGRADGVSMADGDLKEEPEVHISSFSCGGGGYI</sequence>
<reference evidence="1" key="1">
    <citation type="submission" date="2015-06" db="UniProtKB">
        <authorList>
            <consortium name="EnsemblPlants"/>
        </authorList>
    </citation>
    <scope>IDENTIFICATION</scope>
</reference>